<dbReference type="RefSeq" id="WP_285085337.1">
    <property type="nucleotide sequence ID" value="NZ_JASOME010000012.1"/>
</dbReference>
<dbReference type="EMBL" id="JASOME010000012">
    <property type="protein sequence ID" value="MDK7064190.1"/>
    <property type="molecule type" value="Genomic_DNA"/>
</dbReference>
<accession>A0AAW6Y523</accession>
<protein>
    <submittedName>
        <fullName evidence="3">DUF2326 domain-containing protein</fullName>
    </submittedName>
</protein>
<dbReference type="Proteomes" id="UP001237784">
    <property type="component" value="Unassembled WGS sequence"/>
</dbReference>
<dbReference type="Pfam" id="PF10088">
    <property type="entry name" value="DUF2326"/>
    <property type="match status" value="1"/>
</dbReference>
<sequence length="548" mass="63097">MLKEIYCPLFKEGKTLRPPILFHKGLNIILGSEQGKAGSIGKSTMLLIIDFVFGGNAYMKSDAVQQLGEHTVYFTFTFDNKDFHFARSAAHADIVAEINEKREIIRTIKLDEFVAWLSGKYKMNLPGLKFRNTLSRFFRIYGKNNLNEQRPLQMRGGVESQKDAIHVLVTLFDLYSEILLFEEQLKQVENEINAFKAARKYQFIPSAVDGTKKYEDNVKEISHLEQQRAELRHSAHDTFSEADIKETSKRNELLRQLQDVQRLIRSKEDDLHLLKLNVEQGIYPTEADLKSLSEFFPEANLKKIIEIEAFHNKIQRILKSELKEASKQIESEIGPLQAKAETLVKEVDSIHPSQVFTDDFLEAYTNFDRRIAKLQDENEAFDIRNRLQANKVNANARYQEQMKSILNHIESEINSEMERLSDLVTYGEYNAPKLTINKYDSYNFETPKDAGTGTNNRGMVIYDLSILRKTILPAIAHDSILFDTMARPDLSHLLTVYAKETNKQIFISLDKISTCSNDAQTIIQKATVLKLENNEHALFGEKWSKKEK</sequence>
<evidence type="ECO:0000256" key="1">
    <source>
        <dbReference type="SAM" id="Coils"/>
    </source>
</evidence>
<evidence type="ECO:0000313" key="4">
    <source>
        <dbReference type="Proteomes" id="UP001237784"/>
    </source>
</evidence>
<feature type="coiled-coil region" evidence="1">
    <location>
        <begin position="250"/>
        <end position="277"/>
    </location>
</feature>
<dbReference type="AlphaFoldDB" id="A0AAW6Y523"/>
<comment type="caution">
    <text evidence="3">The sequence shown here is derived from an EMBL/GenBank/DDBJ whole genome shotgun (WGS) entry which is preliminary data.</text>
</comment>
<feature type="coiled-coil region" evidence="1">
    <location>
        <begin position="171"/>
        <end position="198"/>
    </location>
</feature>
<feature type="domain" description="DUF2326" evidence="2">
    <location>
        <begin position="431"/>
        <end position="540"/>
    </location>
</feature>
<dbReference type="InterPro" id="IPR018760">
    <property type="entry name" value="DUF2326"/>
</dbReference>
<proteinExistence type="predicted"/>
<organism evidence="3 4">
    <name type="scientific">Gardnerella vaginalis</name>
    <dbReference type="NCBI Taxonomy" id="2702"/>
    <lineage>
        <taxon>Bacteria</taxon>
        <taxon>Bacillati</taxon>
        <taxon>Actinomycetota</taxon>
        <taxon>Actinomycetes</taxon>
        <taxon>Bifidobacteriales</taxon>
        <taxon>Bifidobacteriaceae</taxon>
        <taxon>Gardnerella</taxon>
    </lineage>
</organism>
<evidence type="ECO:0000313" key="3">
    <source>
        <dbReference type="EMBL" id="MDK7064190.1"/>
    </source>
</evidence>
<keyword evidence="1" id="KW-0175">Coiled coil</keyword>
<evidence type="ECO:0000259" key="2">
    <source>
        <dbReference type="Pfam" id="PF10088"/>
    </source>
</evidence>
<reference evidence="3" key="1">
    <citation type="submission" date="2023-05" db="EMBL/GenBank/DDBJ databases">
        <title>Cataloging the Phylogenetic Diversity of Human Bladder Bacteria.</title>
        <authorList>
            <person name="Du J."/>
        </authorList>
    </citation>
    <scope>NUCLEOTIDE SEQUENCE</scope>
    <source>
        <strain evidence="3">UMB6789</strain>
    </source>
</reference>
<gene>
    <name evidence="3" type="ORF">QP372_06675</name>
</gene>
<name>A0AAW6Y523_GARVA</name>